<comment type="subunit">
    <text evidence="3">Monomer.</text>
</comment>
<keyword evidence="14" id="KW-1185">Reference proteome</keyword>
<sequence>MRPAAGALLALALAGCATLPRPVASGDALAGDAAQRVRTDALGLAGGDCAAPAWSLVGRVALSNGRQGGSGRIEWTQAAGAQRLQLSAPVTRQSWVLEVDGGGAVLQGVAETPLRDSDPARLLREATGWDIPVAALGCWVRGAAAAGAGLGPARIAYGLDLLPRRIEQGGWTVEYDGWNADVGGLPLPGKVEARRGEDRVRLVIDQWAAE</sequence>
<dbReference type="EMBL" id="SROY01000005">
    <property type="protein sequence ID" value="TLX21019.1"/>
    <property type="molecule type" value="Genomic_DNA"/>
</dbReference>
<comment type="subcellular location">
    <subcellularLocation>
        <location evidence="1">Cell outer membrane</location>
        <topology evidence="1">Lipid-anchor</topology>
    </subcellularLocation>
</comment>
<keyword evidence="6" id="KW-0732">Signal</keyword>
<evidence type="ECO:0000256" key="12">
    <source>
        <dbReference type="ARBA" id="ARBA00023288"/>
    </source>
</evidence>
<dbReference type="RefSeq" id="WP_138349224.1">
    <property type="nucleotide sequence ID" value="NZ_SROY01000005.1"/>
</dbReference>
<dbReference type="GO" id="GO:0015031">
    <property type="term" value="P:protein transport"/>
    <property type="evidence" value="ECO:0007669"/>
    <property type="project" value="UniProtKB-KW"/>
</dbReference>
<evidence type="ECO:0000256" key="9">
    <source>
        <dbReference type="ARBA" id="ARBA00023139"/>
    </source>
</evidence>
<comment type="similarity">
    <text evidence="2">Belongs to the LolB family.</text>
</comment>
<evidence type="ECO:0000256" key="6">
    <source>
        <dbReference type="ARBA" id="ARBA00022729"/>
    </source>
</evidence>
<evidence type="ECO:0000256" key="8">
    <source>
        <dbReference type="ARBA" id="ARBA00023136"/>
    </source>
</evidence>
<evidence type="ECO:0000256" key="11">
    <source>
        <dbReference type="ARBA" id="ARBA00023237"/>
    </source>
</evidence>
<dbReference type="GO" id="GO:0009279">
    <property type="term" value="C:cell outer membrane"/>
    <property type="evidence" value="ECO:0007669"/>
    <property type="project" value="UniProtKB-SubCell"/>
</dbReference>
<dbReference type="InterPro" id="IPR029046">
    <property type="entry name" value="LolA/LolB/LppX"/>
</dbReference>
<evidence type="ECO:0000313" key="14">
    <source>
        <dbReference type="Proteomes" id="UP000308508"/>
    </source>
</evidence>
<dbReference type="STRING" id="1123377.GCA_000423885_00558"/>
<keyword evidence="7" id="KW-0653">Protein transport</keyword>
<name>A0A5R9PBW6_9GAMM</name>
<keyword evidence="9" id="KW-0564">Palmitate</keyword>
<accession>A0A5R9PBW6</accession>
<dbReference type="InterPro" id="IPR004565">
    <property type="entry name" value="OM_lipoprot_LolB"/>
</dbReference>
<protein>
    <recommendedName>
        <fullName evidence="4">Outer-membrane lipoprotein LolB</fullName>
    </recommendedName>
</protein>
<keyword evidence="11" id="KW-0998">Cell outer membrane</keyword>
<dbReference type="Proteomes" id="UP000308508">
    <property type="component" value="Unassembled WGS sequence"/>
</dbReference>
<dbReference type="Gene3D" id="2.50.20.10">
    <property type="entry name" value="Lipoprotein localisation LolA/LolB/LppX"/>
    <property type="match status" value="1"/>
</dbReference>
<dbReference type="CDD" id="cd16326">
    <property type="entry name" value="LolB"/>
    <property type="match status" value="1"/>
</dbReference>
<evidence type="ECO:0000256" key="10">
    <source>
        <dbReference type="ARBA" id="ARBA00023186"/>
    </source>
</evidence>
<evidence type="ECO:0000313" key="13">
    <source>
        <dbReference type="EMBL" id="TLX21019.1"/>
    </source>
</evidence>
<evidence type="ECO:0000256" key="3">
    <source>
        <dbReference type="ARBA" id="ARBA00011245"/>
    </source>
</evidence>
<keyword evidence="10" id="KW-0143">Chaperone</keyword>
<keyword evidence="5" id="KW-0813">Transport</keyword>
<evidence type="ECO:0000256" key="2">
    <source>
        <dbReference type="ARBA" id="ARBA00009696"/>
    </source>
</evidence>
<keyword evidence="12 13" id="KW-0449">Lipoprotein</keyword>
<organism evidence="13 14">
    <name type="scientific">Thermomonas fusca</name>
    <dbReference type="NCBI Taxonomy" id="215690"/>
    <lineage>
        <taxon>Bacteria</taxon>
        <taxon>Pseudomonadati</taxon>
        <taxon>Pseudomonadota</taxon>
        <taxon>Gammaproteobacteria</taxon>
        <taxon>Lysobacterales</taxon>
        <taxon>Lysobacteraceae</taxon>
        <taxon>Thermomonas</taxon>
    </lineage>
</organism>
<evidence type="ECO:0000256" key="1">
    <source>
        <dbReference type="ARBA" id="ARBA00004459"/>
    </source>
</evidence>
<dbReference type="PROSITE" id="PS51257">
    <property type="entry name" value="PROKAR_LIPOPROTEIN"/>
    <property type="match status" value="1"/>
</dbReference>
<evidence type="ECO:0000256" key="4">
    <source>
        <dbReference type="ARBA" id="ARBA00016202"/>
    </source>
</evidence>
<evidence type="ECO:0000256" key="5">
    <source>
        <dbReference type="ARBA" id="ARBA00022448"/>
    </source>
</evidence>
<dbReference type="AlphaFoldDB" id="A0A5R9PBW6"/>
<reference evidence="13 14" key="1">
    <citation type="submission" date="2019-04" db="EMBL/GenBank/DDBJ databases">
        <authorList>
            <person name="Grouzdev D.S."/>
            <person name="Nazina T.N."/>
        </authorList>
    </citation>
    <scope>NUCLEOTIDE SEQUENCE [LARGE SCALE GENOMIC DNA]</scope>
    <source>
        <strain evidence="13 14">SHC 3-19</strain>
    </source>
</reference>
<dbReference type="Pfam" id="PF03550">
    <property type="entry name" value="LolB"/>
    <property type="match status" value="1"/>
</dbReference>
<evidence type="ECO:0000256" key="7">
    <source>
        <dbReference type="ARBA" id="ARBA00022927"/>
    </source>
</evidence>
<proteinExistence type="inferred from homology"/>
<dbReference type="SUPFAM" id="SSF89392">
    <property type="entry name" value="Prokaryotic lipoproteins and lipoprotein localization factors"/>
    <property type="match status" value="1"/>
</dbReference>
<comment type="caution">
    <text evidence="13">The sequence shown here is derived from an EMBL/GenBank/DDBJ whole genome shotgun (WGS) entry which is preliminary data.</text>
</comment>
<dbReference type="NCBIfam" id="TIGR00548">
    <property type="entry name" value="lolB"/>
    <property type="match status" value="1"/>
</dbReference>
<keyword evidence="8" id="KW-0472">Membrane</keyword>
<gene>
    <name evidence="13" type="primary">lolB</name>
    <name evidence="13" type="ORF">E5S66_10850</name>
</gene>